<gene>
    <name evidence="3" type="ORF">GIB67_034031</name>
</gene>
<dbReference type="Proteomes" id="UP000541444">
    <property type="component" value="Unassembled WGS sequence"/>
</dbReference>
<protein>
    <recommendedName>
        <fullName evidence="2">Gag1-like clamp domain-containing protein</fullName>
    </recommendedName>
</protein>
<evidence type="ECO:0000313" key="3">
    <source>
        <dbReference type="EMBL" id="KAF6150332.1"/>
    </source>
</evidence>
<sequence>MNSGCVGSLAKSQLPPSEPSIDRKLRYPSKRTTGKYSSRRRQWSSSSEVMENYVNNFHSHNKQPSAGQITANEERKLGENNANFVNQAARAWHEERTKWIGDQSQKLHRTKQEPVISPSTTYDNLLLTNRPFPDRIPLPEMVDFLVDIWQDEGLYY</sequence>
<dbReference type="PANTHER" id="PTHR33373:SF28">
    <property type="entry name" value="OS07G0479600 PROTEIN"/>
    <property type="match status" value="1"/>
</dbReference>
<dbReference type="PANTHER" id="PTHR33373">
    <property type="entry name" value="OS07G0479600 PROTEIN"/>
    <property type="match status" value="1"/>
</dbReference>
<dbReference type="InterPro" id="IPR025124">
    <property type="entry name" value="Gag1-like_clamp"/>
</dbReference>
<keyword evidence="4" id="KW-1185">Reference proteome</keyword>
<accession>A0A7J7M664</accession>
<proteinExistence type="predicted"/>
<evidence type="ECO:0000256" key="1">
    <source>
        <dbReference type="SAM" id="MobiDB-lite"/>
    </source>
</evidence>
<feature type="domain" description="Gag1-like clamp" evidence="2">
    <location>
        <begin position="70"/>
        <end position="155"/>
    </location>
</feature>
<dbReference type="OrthoDB" id="1896025at2759"/>
<feature type="compositionally biased region" description="Polar residues" evidence="1">
    <location>
        <begin position="1"/>
        <end position="15"/>
    </location>
</feature>
<comment type="caution">
    <text evidence="3">The sequence shown here is derived from an EMBL/GenBank/DDBJ whole genome shotgun (WGS) entry which is preliminary data.</text>
</comment>
<dbReference type="AlphaFoldDB" id="A0A7J7M664"/>
<organism evidence="3 4">
    <name type="scientific">Kingdonia uniflora</name>
    <dbReference type="NCBI Taxonomy" id="39325"/>
    <lineage>
        <taxon>Eukaryota</taxon>
        <taxon>Viridiplantae</taxon>
        <taxon>Streptophyta</taxon>
        <taxon>Embryophyta</taxon>
        <taxon>Tracheophyta</taxon>
        <taxon>Spermatophyta</taxon>
        <taxon>Magnoliopsida</taxon>
        <taxon>Ranunculales</taxon>
        <taxon>Circaeasteraceae</taxon>
        <taxon>Kingdonia</taxon>
    </lineage>
</organism>
<evidence type="ECO:0000313" key="4">
    <source>
        <dbReference type="Proteomes" id="UP000541444"/>
    </source>
</evidence>
<name>A0A7J7M664_9MAGN</name>
<feature type="compositionally biased region" description="Basic residues" evidence="1">
    <location>
        <begin position="26"/>
        <end position="42"/>
    </location>
</feature>
<evidence type="ECO:0000259" key="2">
    <source>
        <dbReference type="Pfam" id="PF13259"/>
    </source>
</evidence>
<dbReference type="EMBL" id="JACGCM010001747">
    <property type="protein sequence ID" value="KAF6150332.1"/>
    <property type="molecule type" value="Genomic_DNA"/>
</dbReference>
<reference evidence="3 4" key="1">
    <citation type="journal article" date="2020" name="IScience">
        <title>Genome Sequencing of the Endangered Kingdonia uniflora (Circaeasteraceae, Ranunculales) Reveals Potential Mechanisms of Evolutionary Specialization.</title>
        <authorList>
            <person name="Sun Y."/>
            <person name="Deng T."/>
            <person name="Zhang A."/>
            <person name="Moore M.J."/>
            <person name="Landis J.B."/>
            <person name="Lin N."/>
            <person name="Zhang H."/>
            <person name="Zhang X."/>
            <person name="Huang J."/>
            <person name="Zhang X."/>
            <person name="Sun H."/>
            <person name="Wang H."/>
        </authorList>
    </citation>
    <scope>NUCLEOTIDE SEQUENCE [LARGE SCALE GENOMIC DNA]</scope>
    <source>
        <strain evidence="3">TB1705</strain>
        <tissue evidence="3">Leaf</tissue>
    </source>
</reference>
<dbReference type="Pfam" id="PF13259">
    <property type="entry name" value="clamp_Gag1-like"/>
    <property type="match status" value="1"/>
</dbReference>
<feature type="region of interest" description="Disordered" evidence="1">
    <location>
        <begin position="1"/>
        <end position="45"/>
    </location>
</feature>